<dbReference type="SMART" id="SM00343">
    <property type="entry name" value="ZnF_C2HC"/>
    <property type="match status" value="1"/>
</dbReference>
<name>A0A8S3QQ83_MYTED</name>
<keyword evidence="9" id="KW-1185">Reference proteome</keyword>
<feature type="compositionally biased region" description="Basic and acidic residues" evidence="4">
    <location>
        <begin position="2231"/>
        <end position="2278"/>
    </location>
</feature>
<feature type="compositionally biased region" description="Basic residues" evidence="4">
    <location>
        <begin position="1795"/>
        <end position="1852"/>
    </location>
</feature>
<feature type="compositionally biased region" description="Basic residues" evidence="4">
    <location>
        <begin position="2309"/>
        <end position="2323"/>
    </location>
</feature>
<feature type="region of interest" description="Disordered" evidence="4">
    <location>
        <begin position="2195"/>
        <end position="2753"/>
    </location>
</feature>
<dbReference type="PROSITE" id="PS50158">
    <property type="entry name" value="ZF_CCHC"/>
    <property type="match status" value="1"/>
</dbReference>
<dbReference type="InterPro" id="IPR000477">
    <property type="entry name" value="RT_dom"/>
</dbReference>
<dbReference type="InterPro" id="IPR033489">
    <property type="entry name" value="RBBP6"/>
</dbReference>
<feature type="compositionally biased region" description="Basic residues" evidence="4">
    <location>
        <begin position="2036"/>
        <end position="2050"/>
    </location>
</feature>
<organism evidence="8 9">
    <name type="scientific">Mytilus edulis</name>
    <name type="common">Blue mussel</name>
    <dbReference type="NCBI Taxonomy" id="6550"/>
    <lineage>
        <taxon>Eukaryota</taxon>
        <taxon>Metazoa</taxon>
        <taxon>Spiralia</taxon>
        <taxon>Lophotrochozoa</taxon>
        <taxon>Mollusca</taxon>
        <taxon>Bivalvia</taxon>
        <taxon>Autobranchia</taxon>
        <taxon>Pteriomorphia</taxon>
        <taxon>Mytilida</taxon>
        <taxon>Mytiloidea</taxon>
        <taxon>Mytilidae</taxon>
        <taxon>Mytilinae</taxon>
        <taxon>Mytilus</taxon>
    </lineage>
</organism>
<dbReference type="EMBL" id="CAJPWZ010000564">
    <property type="protein sequence ID" value="CAG2196630.1"/>
    <property type="molecule type" value="Genomic_DNA"/>
</dbReference>
<dbReference type="PROSITE" id="PS50878">
    <property type="entry name" value="RT_POL"/>
    <property type="match status" value="1"/>
</dbReference>
<keyword evidence="8" id="KW-0808">Transferase</keyword>
<feature type="compositionally biased region" description="Polar residues" evidence="4">
    <location>
        <begin position="2522"/>
        <end position="2532"/>
    </location>
</feature>
<evidence type="ECO:0000256" key="4">
    <source>
        <dbReference type="SAM" id="MobiDB-lite"/>
    </source>
</evidence>
<evidence type="ECO:0000259" key="5">
    <source>
        <dbReference type="PROSITE" id="PS50089"/>
    </source>
</evidence>
<gene>
    <name evidence="8" type="ORF">MEDL_11494</name>
</gene>
<dbReference type="SMART" id="SM00184">
    <property type="entry name" value="RING"/>
    <property type="match status" value="1"/>
</dbReference>
<feature type="compositionally biased region" description="Basic and acidic residues" evidence="4">
    <location>
        <begin position="2051"/>
        <end position="2153"/>
    </location>
</feature>
<dbReference type="Proteomes" id="UP000683360">
    <property type="component" value="Unassembled WGS sequence"/>
</dbReference>
<feature type="region of interest" description="Disordered" evidence="4">
    <location>
        <begin position="1559"/>
        <end position="1587"/>
    </location>
</feature>
<dbReference type="Gene3D" id="3.30.40.10">
    <property type="entry name" value="Zinc/RING finger domain, C3HC4 (zinc finger)"/>
    <property type="match status" value="1"/>
</dbReference>
<accession>A0A8S3QQ83</accession>
<dbReference type="PANTHER" id="PTHR15439:SF0">
    <property type="entry name" value="CELL DIVISION CYCLE AND APOPTOSIS REGULATOR PROTEIN 1-RELATED"/>
    <property type="match status" value="1"/>
</dbReference>
<keyword evidence="1 3" id="KW-0863">Zinc-finger</keyword>
<feature type="compositionally biased region" description="Basic and acidic residues" evidence="4">
    <location>
        <begin position="2462"/>
        <end position="2479"/>
    </location>
</feature>
<feature type="compositionally biased region" description="Pro residues" evidence="4">
    <location>
        <begin position="1570"/>
        <end position="1580"/>
    </location>
</feature>
<feature type="compositionally biased region" description="Basic and acidic residues" evidence="4">
    <location>
        <begin position="2398"/>
        <end position="2415"/>
    </location>
</feature>
<dbReference type="GO" id="GO:0016567">
    <property type="term" value="P:protein ubiquitination"/>
    <property type="evidence" value="ECO:0007669"/>
    <property type="project" value="InterPro"/>
</dbReference>
<evidence type="ECO:0000256" key="1">
    <source>
        <dbReference type="ARBA" id="ARBA00022771"/>
    </source>
</evidence>
<evidence type="ECO:0000313" key="9">
    <source>
        <dbReference type="Proteomes" id="UP000683360"/>
    </source>
</evidence>
<feature type="compositionally biased region" description="Basic and acidic residues" evidence="4">
    <location>
        <begin position="2288"/>
        <end position="2301"/>
    </location>
</feature>
<dbReference type="InterPro" id="IPR001841">
    <property type="entry name" value="Znf_RING"/>
</dbReference>
<feature type="region of interest" description="Disordered" evidence="4">
    <location>
        <begin position="1737"/>
        <end position="1954"/>
    </location>
</feature>
<feature type="compositionally biased region" description="Basic and acidic residues" evidence="4">
    <location>
        <begin position="2500"/>
        <end position="2521"/>
    </location>
</feature>
<dbReference type="InterPro" id="IPR036691">
    <property type="entry name" value="Endo/exonu/phosph_ase_sf"/>
</dbReference>
<dbReference type="PANTHER" id="PTHR15439">
    <property type="entry name" value="RETINOBLASTOMA-BINDING PROTEIN 6"/>
    <property type="match status" value="1"/>
</dbReference>
<dbReference type="GO" id="GO:0003676">
    <property type="term" value="F:nucleic acid binding"/>
    <property type="evidence" value="ECO:0007669"/>
    <property type="project" value="InterPro"/>
</dbReference>
<feature type="region of interest" description="Disordered" evidence="4">
    <location>
        <begin position="2034"/>
        <end position="2154"/>
    </location>
</feature>
<keyword evidence="2" id="KW-0862">Zinc</keyword>
<evidence type="ECO:0000259" key="7">
    <source>
        <dbReference type="PROSITE" id="PS50878"/>
    </source>
</evidence>
<evidence type="ECO:0000256" key="2">
    <source>
        <dbReference type="ARBA" id="ARBA00022833"/>
    </source>
</evidence>
<dbReference type="InterPro" id="IPR013083">
    <property type="entry name" value="Znf_RING/FYVE/PHD"/>
</dbReference>
<protein>
    <submittedName>
        <fullName evidence="8">RBBP6</fullName>
        <ecNumber evidence="8">2.3.2.27</ecNumber>
    </submittedName>
</protein>
<dbReference type="GO" id="GO:0005634">
    <property type="term" value="C:nucleus"/>
    <property type="evidence" value="ECO:0007669"/>
    <property type="project" value="TreeGrafter"/>
</dbReference>
<feature type="compositionally biased region" description="Basic and acidic residues" evidence="4">
    <location>
        <begin position="2620"/>
        <end position="2676"/>
    </location>
</feature>
<feature type="domain" description="RING-type" evidence="5">
    <location>
        <begin position="1492"/>
        <end position="1533"/>
    </location>
</feature>
<feature type="compositionally biased region" description="Basic residues" evidence="4">
    <location>
        <begin position="2713"/>
        <end position="2741"/>
    </location>
</feature>
<dbReference type="OrthoDB" id="106784at2759"/>
<feature type="domain" description="CCHC-type" evidence="6">
    <location>
        <begin position="1388"/>
        <end position="1403"/>
    </location>
</feature>
<dbReference type="PROSITE" id="PS50089">
    <property type="entry name" value="ZF_RING_2"/>
    <property type="match status" value="1"/>
</dbReference>
<dbReference type="Gene3D" id="4.10.60.10">
    <property type="entry name" value="Zinc finger, CCHC-type"/>
    <property type="match status" value="1"/>
</dbReference>
<dbReference type="GO" id="GO:0006397">
    <property type="term" value="P:mRNA processing"/>
    <property type="evidence" value="ECO:0007669"/>
    <property type="project" value="InterPro"/>
</dbReference>
<keyword evidence="8" id="KW-0012">Acyltransferase</keyword>
<dbReference type="GO" id="GO:0008270">
    <property type="term" value="F:zinc ion binding"/>
    <property type="evidence" value="ECO:0007669"/>
    <property type="project" value="UniProtKB-KW"/>
</dbReference>
<feature type="compositionally biased region" description="Basic and acidic residues" evidence="4">
    <location>
        <begin position="1748"/>
        <end position="1763"/>
    </location>
</feature>
<evidence type="ECO:0000313" key="8">
    <source>
        <dbReference type="EMBL" id="CAG2196630.1"/>
    </source>
</evidence>
<feature type="compositionally biased region" description="Polar residues" evidence="4">
    <location>
        <begin position="2207"/>
        <end position="2228"/>
    </location>
</feature>
<feature type="compositionally biased region" description="Low complexity" evidence="4">
    <location>
        <begin position="2604"/>
        <end position="2616"/>
    </location>
</feature>
<reference evidence="8" key="1">
    <citation type="submission" date="2021-03" db="EMBL/GenBank/DDBJ databases">
        <authorList>
            <person name="Bekaert M."/>
        </authorList>
    </citation>
    <scope>NUCLEOTIDE SEQUENCE</scope>
</reference>
<dbReference type="EC" id="2.3.2.27" evidence="8"/>
<dbReference type="InterPro" id="IPR036875">
    <property type="entry name" value="Znf_CCHC_sf"/>
</dbReference>
<sequence>MKCCLSLEDTTTLMVPATQIHPWYVTEGPSLIIVMYSCKIYEAITSIRGVSISLNNVTCSSNDINFVKPITLETKQNSNIALCGKLVYGSKDGNFLIEWFEFLRYMGVKKVVIYPYKLNTYAASVLRYYESLGIVDVVSGFDMPEKDIPDQISVLRSNPLNTVFNDFSREYTRGFSRMTPYARLTQCECHDFLEFELIGCIYTIHIFHLKLTNFKILINHCLSEHWLRKSQFHFLNSIDKQNYLVFGKCADEHCPEKYSYSARGGVAIMVSKTLSPYVTELVIDSNRICGIELKLPNLPSIFFLSIYLPAITQPNEAFVNELEYLMDTYKSYSNHGTVYILGDFNCKIGGPRYSFTQDRRSQLLESLLIDNNSISLHVQDFAKGPVCTFQSYEDGPKTGIDHIVTNNENTRDIYNVFVPDESIFNVSDHKPIACTLLIEQCRADSDNLYESVMADKVSWTKALEMNSVNDYSFAVSQFLWSVQMPSLPATKEDIELYYKTIIVAVQKADKETLPHKQFVKHIKPYWTKVVDLSHKTMLNKRSLWILNGKVHDRSDQFFADYKHAKRTFRNEMDKAYNEHIMNIANRMEESIDNDQRYFDSKLTNSANINLVKHEVNKIRQTQKEIKAPINPFEFEEISNICKSLCNNKSTGLDNVSYEHIKYGGKTLQKHLCNLFNLIIQTRYTPLDWKTSVIIPLFKGGNKNKTDPNSYRGISLTSCIAKIFEKSLYPRFDSLHIKFPHQSQMAYQKELSSIHASFNLQEPIRHYIERNSDVIVVLLDSTKAFDTVWHDALLYKLHKYGVTGDLWLLIDEIYSDMRSSVLFNGRLSRWFELKRGVRQGGVLSALLYLVYINDLLCDIEDSKLGCVLLDISVSSSVQADDIALLSTTEKGMQQLINICQTYSEKWAFKFSPTKSNVLRYSKKNKNVTSNLTLYNDIIPLVTSAKHVGILLNCKFRSMDQTLNACRVLRSTALSVLNSGIHPSILNPLTCSKIILQICYSKALYGCELWNNLTQTELTMLERSHRFVCKIIQGLPKRTRSDKCTSLLGWFSVESIINRCKLLFFGRLCRLKSSALPKRIMISRLMEFKHKCVPEQLGFIPDIYKAAEKYNITDYIVNFANTGSFPSKKLWSIIVNQNINASEETWWSYRISCDNDFYMFRHIHSAIKPHKAWTIAKQFPELRVSAKYVIDLCSIVRYEDEHLLCDKCGKFFLNIVEHLLVSCDFIQDKRDDLWEDIININPIQFSVYMDSLSAHEFTTTILSCNTSYELENDELTFFSKTCVPYKDEDEMIPKNASVIVARIPKSDAPKSKGPKTLKAYIEDPKPGPQVKLPDPVINKENLAEIADLVTAVGSEEDKIKAMMTQSTKEFDPANYQKKLPIGTPSPSYICFKCNKPGHFIHNCPNAANTETTGSPKTTEVNDIRMKRPTGIPHTFLTVAKKSEPGAMSLGGGRFAVPTIDQQAFKKGKKERPPFLPALPEEKREDVSVPSELTCLLCKDLLTDAVVIPCCGNSYCDECIRNHLVEDDDHKCPTCHEENVSPDKLIINKSLRVSVNNFKNETLYQKPEKQRSPSPPPPPPPRITPATSTPMTIEVTSSPLRLDTSKTIDLTAETEPETPVLDENQAIEEMGKGIAVLSGRKAVTADQDQTSTTNRVAESKSSVSVENYVAPVQVPIPSLGAYRPSMPPVSLPNTMLPPPGYRPPLLYPPSLVPPPYSVPPRFIPPQVSKPLSEHEFYREKNRLLKNNPLDDYTRPPVEKEKKETKIKSRSKSPKFNKTSKSSRSRSRSKTPKAVSRDKKSKSRSPPPKKRSYSRTPPPKKRSYTKSRSRSPYRKKKSFSRSRSRSLTPRRSRSPRPRSFTPRPRSRSWTPKKFRGRSRSYTRSRTRSRTRSPRFRRRTYSRSPPFRRRSYSRSLTPRRRSFSRSPPPRRRSKSPFFRGRPRSPGYYGRDWSPPPPYRSYRSPPPRGFSLNDMVPHLMALGEEIFLLAHVQYYQCEVVFDQRIYEEIFQDYIARYGLPPPPPPPSGQLERGMYYDTNKGVYRRGSRSRSRSPRGSKHDKPRDRKEDKYYKGRDKDKKTDKSDKSSKTKSKRDDDKSKTKKENEKSKGREDKPKEKTKDKDKEKESKYKDSKSTKPVEKTESKSEKPKETDKKVPEKKVVKKVVKLKDGTIVKKESLALRLKTKGANPKSPVKVAKVVTAKEAVSESDDKSTTVNRSGALKTIQTTEKINTQHVLPESKKPEVKESADEEPKSKHVDEVSKLEPMETEQSKMDKENTDLENKDGAINGEGSDDTNKTVHKKEEVPAKEVTPVKSQKKVKVVKKVKKVRKLVDVEASQSDSASDLEKVKSKKKKRVQEINENNENSEDESPAKRIKHDAEEEMEINKNTSKGEDQLMLSPPELSKWEREDYNEDKSPDLRDKLKKKTEKKTLPRSIIESAEKAITQKQPKPATVASAVVPAHPQKKPTVHDRLQKSPVRQNDERHRKSPVSSDHNKNSPGQQKRRVYMDDNQKQNHKDDDDGRRVLSRENSMQITVSSDKNEKDSERTHRRVSESEKVDKRRVSESEKSDKRKVVGGEKSKIDAVERSEKIDKQKSSRRNESPEKESRQKVSTKVSSKVKQTIAKSVKDKKKESKDNEKVKDTDQDDGNKTKVEEINGQEENTKAENENQIKRKKYERKESVIDESTFVPDYNEHSDSDVESEGEASSMEEEKSDKEEKKHKKHKKEKKNKKNKKHKHKHKKKKHKKNKEEKETVSKVE</sequence>
<dbReference type="CDD" id="cd01650">
    <property type="entry name" value="RT_nLTR_like"/>
    <property type="match status" value="1"/>
</dbReference>
<feature type="compositionally biased region" description="Basic residues" evidence="4">
    <location>
        <begin position="1860"/>
        <end position="1929"/>
    </location>
</feature>
<proteinExistence type="predicted"/>
<evidence type="ECO:0000259" key="6">
    <source>
        <dbReference type="PROSITE" id="PS50158"/>
    </source>
</evidence>
<dbReference type="GO" id="GO:0061630">
    <property type="term" value="F:ubiquitin protein ligase activity"/>
    <property type="evidence" value="ECO:0007669"/>
    <property type="project" value="UniProtKB-EC"/>
</dbReference>
<dbReference type="CDD" id="cd16620">
    <property type="entry name" value="vRING-HC-C4C4_RBBP6"/>
    <property type="match status" value="1"/>
</dbReference>
<feature type="region of interest" description="Disordered" evidence="4">
    <location>
        <begin position="1305"/>
        <end position="1332"/>
    </location>
</feature>
<evidence type="ECO:0000256" key="3">
    <source>
        <dbReference type="PROSITE-ProRule" id="PRU00047"/>
    </source>
</evidence>
<feature type="compositionally biased region" description="Basic and acidic residues" evidence="4">
    <location>
        <begin position="2742"/>
        <end position="2753"/>
    </location>
</feature>
<keyword evidence="1 3" id="KW-0479">Metal-binding</keyword>
<feature type="compositionally biased region" description="Low complexity" evidence="4">
    <location>
        <begin position="1930"/>
        <end position="1945"/>
    </location>
</feature>
<dbReference type="SUPFAM" id="SSF57850">
    <property type="entry name" value="RING/U-box"/>
    <property type="match status" value="1"/>
</dbReference>
<dbReference type="InterPro" id="IPR001878">
    <property type="entry name" value="Znf_CCHC"/>
</dbReference>
<dbReference type="Pfam" id="PF00078">
    <property type="entry name" value="RVT_1"/>
    <property type="match status" value="1"/>
</dbReference>
<feature type="domain" description="Reverse transcriptase" evidence="7">
    <location>
        <begin position="677"/>
        <end position="950"/>
    </location>
</feature>
<comment type="caution">
    <text evidence="8">The sequence shown here is derived from an EMBL/GenBank/DDBJ whole genome shotgun (WGS) entry which is preliminary data.</text>
</comment>
<feature type="compositionally biased region" description="Basic and acidic residues" evidence="4">
    <location>
        <begin position="2533"/>
        <end position="2603"/>
    </location>
</feature>
<feature type="compositionally biased region" description="Polar residues" evidence="4">
    <location>
        <begin position="2483"/>
        <end position="2495"/>
    </location>
</feature>
<feature type="compositionally biased region" description="Basic residues" evidence="4">
    <location>
        <begin position="1777"/>
        <end position="1787"/>
    </location>
</feature>
<dbReference type="GO" id="GO:0006511">
    <property type="term" value="P:ubiquitin-dependent protein catabolic process"/>
    <property type="evidence" value="ECO:0007669"/>
    <property type="project" value="TreeGrafter"/>
</dbReference>
<dbReference type="SUPFAM" id="SSF57756">
    <property type="entry name" value="Retrovirus zinc finger-like domains"/>
    <property type="match status" value="1"/>
</dbReference>
<dbReference type="SUPFAM" id="SSF56219">
    <property type="entry name" value="DNase I-like"/>
    <property type="match status" value="1"/>
</dbReference>